<protein>
    <submittedName>
        <fullName evidence="2">Exopolysaccharide biosynthesis protein YbjH</fullName>
    </submittedName>
</protein>
<name>A0A1I4A7Y1_9PROT</name>
<feature type="region of interest" description="Disordered" evidence="1">
    <location>
        <begin position="310"/>
        <end position="330"/>
    </location>
</feature>
<dbReference type="EMBL" id="FOSQ01000003">
    <property type="protein sequence ID" value="SFK52414.1"/>
    <property type="molecule type" value="Genomic_DNA"/>
</dbReference>
<dbReference type="InterPro" id="IPR010344">
    <property type="entry name" value="YbjH"/>
</dbReference>
<dbReference type="STRING" id="1123062.SAMN02745775_103209"/>
<dbReference type="Proteomes" id="UP000199473">
    <property type="component" value="Unassembled WGS sequence"/>
</dbReference>
<evidence type="ECO:0000313" key="3">
    <source>
        <dbReference type="Proteomes" id="UP000199473"/>
    </source>
</evidence>
<dbReference type="AlphaFoldDB" id="A0A1I4A7Y1"/>
<proteinExistence type="predicted"/>
<evidence type="ECO:0000313" key="2">
    <source>
        <dbReference type="EMBL" id="SFK52414.1"/>
    </source>
</evidence>
<reference evidence="2 3" key="1">
    <citation type="submission" date="2016-10" db="EMBL/GenBank/DDBJ databases">
        <authorList>
            <person name="de Groot N.N."/>
        </authorList>
    </citation>
    <scope>NUCLEOTIDE SEQUENCE [LARGE SCALE GENOMIC DNA]</scope>
    <source>
        <strain evidence="2 3">DSM 19981</strain>
    </source>
</reference>
<sequence>MPPSLPALKTDDGVRGASRPPAGGPGGRAPWLLALVALLIAPAPTRAADEVPGTGSNYGGVGLLEMRNARFRPDGVLEAGTALRHQRRFHFLSFQALPWLETTFRLTERLDGTTGAGMTNDRAFDVKVRLWEETDWRPALAVGLQDFIGTGLYSGEYVVASKRFGPLDATVGLGWGRLGTAADGQNPLAALSPRFEARPRDVDQGGSINTFQFFRGANAALFGGLEYSLPPVWSPWGEVDGLRAKVELSGDALRDERGGWPARSTGLRGEAASRVNYGLQWSNGWLDAGVQFVHGTDLLLRLSARLDPDRVPKVERPPPPAMGARPEAPAADPEAAVAAALRAIGFRPVRIRIEGQVARIAVAGGRQRTLARAAGRMLRAAQPHLPPGVERIVFSWRQAGVEVARLTLPRSAMEAAARGDGSAEEVFYASRLEAAGADDFGLIDGGRGFSWGLEPRFSTLFGDPSRTLRWQAQAVVGARAEFGHGLAVAGSLSQALAGNLGNAPASDSRLPGVRSEAARYAREGETAMPALYGERIWGLGPDVFARVTGGYLEPMFAGVSAEVLWRPHGRAWGVGVDVAQVAQRDYDQRFGLQGYNVTTGHVSVYGDLPWFGMYGVARAGRYLAGDWGATVEVGRRFRSGIEVGGFATLTDVPFKTFGEGSFDRGIYVRVPLDLFGIETRTVAPLTIRGVTRDGGARLGVDNPLWEVTREGRARGFEEGFGGFMR</sequence>
<keyword evidence="3" id="KW-1185">Reference proteome</keyword>
<feature type="region of interest" description="Disordered" evidence="1">
    <location>
        <begin position="1"/>
        <end position="25"/>
    </location>
</feature>
<evidence type="ECO:0000256" key="1">
    <source>
        <dbReference type="SAM" id="MobiDB-lite"/>
    </source>
</evidence>
<organism evidence="2 3">
    <name type="scientific">Falsiroseomonas stagni DSM 19981</name>
    <dbReference type="NCBI Taxonomy" id="1123062"/>
    <lineage>
        <taxon>Bacteria</taxon>
        <taxon>Pseudomonadati</taxon>
        <taxon>Pseudomonadota</taxon>
        <taxon>Alphaproteobacteria</taxon>
        <taxon>Acetobacterales</taxon>
        <taxon>Roseomonadaceae</taxon>
        <taxon>Falsiroseomonas</taxon>
    </lineage>
</organism>
<accession>A0A1I4A7Y1</accession>
<gene>
    <name evidence="2" type="ORF">SAMN02745775_103209</name>
</gene>
<dbReference type="Pfam" id="PF06082">
    <property type="entry name" value="YjbH"/>
    <property type="match status" value="1"/>
</dbReference>